<gene>
    <name evidence="7" type="ORF">LJ657_15150</name>
</gene>
<feature type="DNA-binding region" description="H-T-H motif" evidence="5">
    <location>
        <begin position="38"/>
        <end position="57"/>
    </location>
</feature>
<dbReference type="GO" id="GO:0045892">
    <property type="term" value="P:negative regulation of DNA-templated transcription"/>
    <property type="evidence" value="ECO:0007669"/>
    <property type="project" value="InterPro"/>
</dbReference>
<reference evidence="7" key="1">
    <citation type="submission" date="2021-12" db="EMBL/GenBank/DDBJ databases">
        <authorList>
            <person name="Lee J.-H."/>
            <person name="Kim S.-B."/>
        </authorList>
    </citation>
    <scope>NUCLEOTIDE SEQUENCE</scope>
    <source>
        <strain evidence="7">NR30</strain>
    </source>
</reference>
<keyword evidence="8" id="KW-1185">Reference proteome</keyword>
<evidence type="ECO:0000256" key="5">
    <source>
        <dbReference type="PROSITE-ProRule" id="PRU00335"/>
    </source>
</evidence>
<dbReference type="InterPro" id="IPR050109">
    <property type="entry name" value="HTH-type_TetR-like_transc_reg"/>
</dbReference>
<keyword evidence="2" id="KW-0805">Transcription regulation</keyword>
<dbReference type="EMBL" id="JAJSBI010000006">
    <property type="protein sequence ID" value="MCD9874991.1"/>
    <property type="molecule type" value="Genomic_DNA"/>
</dbReference>
<dbReference type="Proteomes" id="UP001108029">
    <property type="component" value="Unassembled WGS sequence"/>
</dbReference>
<name>A0A9Q3Z4Z4_9ACTN</name>
<feature type="domain" description="HTH tetR-type" evidence="6">
    <location>
        <begin position="15"/>
        <end position="75"/>
    </location>
</feature>
<sequence>MSSPSSSTVGMPRQALQQEQIGQTAIVLLDDGGIESLSMRRLGSRLGITAAALHWHVRSRHDLLLLAADTVWGQIPLPRLEDLEWRPALLAMADNLRSMLSRHPWLLTAMTLQPLDGPCRDRHDEHLIAFCETSGLTRQDAEQAAHSIVAFALGAALATAPGRYVSFGLQSILDGVEAGLAAHR</sequence>
<dbReference type="InterPro" id="IPR004111">
    <property type="entry name" value="Repressor_TetR_C"/>
</dbReference>
<dbReference type="Gene3D" id="1.10.357.10">
    <property type="entry name" value="Tetracycline Repressor, domain 2"/>
    <property type="match status" value="1"/>
</dbReference>
<organism evidence="7 8">
    <name type="scientific">Streptomyces guryensis</name>
    <dbReference type="NCBI Taxonomy" id="2886947"/>
    <lineage>
        <taxon>Bacteria</taxon>
        <taxon>Bacillati</taxon>
        <taxon>Actinomycetota</taxon>
        <taxon>Actinomycetes</taxon>
        <taxon>Kitasatosporales</taxon>
        <taxon>Streptomycetaceae</taxon>
        <taxon>Streptomyces</taxon>
    </lineage>
</organism>
<evidence type="ECO:0000256" key="3">
    <source>
        <dbReference type="ARBA" id="ARBA00023125"/>
    </source>
</evidence>
<dbReference type="RefSeq" id="WP_232649115.1">
    <property type="nucleotide sequence ID" value="NZ_JAJSBI010000006.1"/>
</dbReference>
<evidence type="ECO:0000256" key="2">
    <source>
        <dbReference type="ARBA" id="ARBA00023015"/>
    </source>
</evidence>
<proteinExistence type="predicted"/>
<dbReference type="PROSITE" id="PS50977">
    <property type="entry name" value="HTH_TETR_2"/>
    <property type="match status" value="1"/>
</dbReference>
<dbReference type="PANTHER" id="PTHR30055">
    <property type="entry name" value="HTH-TYPE TRANSCRIPTIONAL REGULATOR RUTR"/>
    <property type="match status" value="1"/>
</dbReference>
<dbReference type="SUPFAM" id="SSF48498">
    <property type="entry name" value="Tetracyclin repressor-like, C-terminal domain"/>
    <property type="match status" value="1"/>
</dbReference>
<keyword evidence="1" id="KW-0678">Repressor</keyword>
<comment type="caution">
    <text evidence="7">The sequence shown here is derived from an EMBL/GenBank/DDBJ whole genome shotgun (WGS) entry which is preliminary data.</text>
</comment>
<evidence type="ECO:0000256" key="4">
    <source>
        <dbReference type="ARBA" id="ARBA00023163"/>
    </source>
</evidence>
<evidence type="ECO:0000313" key="7">
    <source>
        <dbReference type="EMBL" id="MCD9874991.1"/>
    </source>
</evidence>
<dbReference type="InterPro" id="IPR009057">
    <property type="entry name" value="Homeodomain-like_sf"/>
</dbReference>
<keyword evidence="4" id="KW-0804">Transcription</keyword>
<dbReference type="InterPro" id="IPR001647">
    <property type="entry name" value="HTH_TetR"/>
</dbReference>
<dbReference type="InterPro" id="IPR003012">
    <property type="entry name" value="Tet_transcr_reg_TetR"/>
</dbReference>
<dbReference type="PRINTS" id="PR00400">
    <property type="entry name" value="TETREPRESSOR"/>
</dbReference>
<keyword evidence="3 5" id="KW-0238">DNA-binding</keyword>
<evidence type="ECO:0000313" key="8">
    <source>
        <dbReference type="Proteomes" id="UP001108029"/>
    </source>
</evidence>
<dbReference type="Pfam" id="PF02909">
    <property type="entry name" value="TetR_C_1"/>
    <property type="match status" value="1"/>
</dbReference>
<dbReference type="PANTHER" id="PTHR30055:SF151">
    <property type="entry name" value="TRANSCRIPTIONAL REGULATORY PROTEIN"/>
    <property type="match status" value="1"/>
</dbReference>
<accession>A0A9Q3Z4Z4</accession>
<dbReference type="InterPro" id="IPR036271">
    <property type="entry name" value="Tet_transcr_reg_TetR-rel_C_sf"/>
</dbReference>
<dbReference type="AlphaFoldDB" id="A0A9Q3Z4Z4"/>
<dbReference type="GO" id="GO:0003700">
    <property type="term" value="F:DNA-binding transcription factor activity"/>
    <property type="evidence" value="ECO:0007669"/>
    <property type="project" value="TreeGrafter"/>
</dbReference>
<dbReference type="SUPFAM" id="SSF46689">
    <property type="entry name" value="Homeodomain-like"/>
    <property type="match status" value="1"/>
</dbReference>
<dbReference type="GO" id="GO:0000976">
    <property type="term" value="F:transcription cis-regulatory region binding"/>
    <property type="evidence" value="ECO:0007669"/>
    <property type="project" value="TreeGrafter"/>
</dbReference>
<dbReference type="Pfam" id="PF00440">
    <property type="entry name" value="TetR_N"/>
    <property type="match status" value="1"/>
</dbReference>
<evidence type="ECO:0000256" key="1">
    <source>
        <dbReference type="ARBA" id="ARBA00022491"/>
    </source>
</evidence>
<protein>
    <submittedName>
        <fullName evidence="7">TetR/AcrR family transcriptional regulator C-terminal domain-containing protein</fullName>
    </submittedName>
</protein>
<dbReference type="GO" id="GO:0046677">
    <property type="term" value="P:response to antibiotic"/>
    <property type="evidence" value="ECO:0007669"/>
    <property type="project" value="InterPro"/>
</dbReference>
<evidence type="ECO:0000259" key="6">
    <source>
        <dbReference type="PROSITE" id="PS50977"/>
    </source>
</evidence>